<protein>
    <submittedName>
        <fullName evidence="2">PKHD-type hydroxylase</fullName>
    </submittedName>
</protein>
<organism evidence="2 3">
    <name type="scientific">Salipiger aestuarii</name>
    <dbReference type="NCBI Taxonomy" id="568098"/>
    <lineage>
        <taxon>Bacteria</taxon>
        <taxon>Pseudomonadati</taxon>
        <taxon>Pseudomonadota</taxon>
        <taxon>Alphaproteobacteria</taxon>
        <taxon>Rhodobacterales</taxon>
        <taxon>Roseobacteraceae</taxon>
        <taxon>Salipiger</taxon>
    </lineage>
</organism>
<reference evidence="2 3" key="1">
    <citation type="submission" date="2018-06" db="EMBL/GenBank/DDBJ databases">
        <title>Genomic Encyclopedia of Archaeal and Bacterial Type Strains, Phase II (KMG-II): from individual species to whole genera.</title>
        <authorList>
            <person name="Goeker M."/>
        </authorList>
    </citation>
    <scope>NUCLEOTIDE SEQUENCE [LARGE SCALE GENOMIC DNA]</scope>
    <source>
        <strain evidence="2 3">DSM 22011</strain>
    </source>
</reference>
<name>A0A327YCX9_9RHOB</name>
<evidence type="ECO:0000313" key="2">
    <source>
        <dbReference type="EMBL" id="RAK18341.1"/>
    </source>
</evidence>
<gene>
    <name evidence="2" type="ORF">ATI53_101360</name>
</gene>
<sequence>MLTVHRSPTVVCETGCDRVIDLSRAAPCADARLVRRNRDHNRRRADLVWIMGRIIDILSEANRDSYRFDPDGVDASAQIARCGAVRQGHFDWHCGNSDRTRTARRKLTMVIQLSAPSNEPGGRLEIMPRRSRSGPRPRAAPPRFSRVTRCIALRRSLTIGAHGPAVR</sequence>
<dbReference type="AlphaFoldDB" id="A0A327YCX9"/>
<evidence type="ECO:0000313" key="3">
    <source>
        <dbReference type="Proteomes" id="UP000249165"/>
    </source>
</evidence>
<dbReference type="Proteomes" id="UP000249165">
    <property type="component" value="Unassembled WGS sequence"/>
</dbReference>
<dbReference type="Gene3D" id="2.60.120.620">
    <property type="entry name" value="q2cbj1_9rhob like domain"/>
    <property type="match status" value="1"/>
</dbReference>
<accession>A0A327YCX9</accession>
<proteinExistence type="predicted"/>
<comment type="caution">
    <text evidence="2">The sequence shown here is derived from an EMBL/GenBank/DDBJ whole genome shotgun (WGS) entry which is preliminary data.</text>
</comment>
<keyword evidence="3" id="KW-1185">Reference proteome</keyword>
<feature type="region of interest" description="Disordered" evidence="1">
    <location>
        <begin position="118"/>
        <end position="143"/>
    </location>
</feature>
<evidence type="ECO:0000256" key="1">
    <source>
        <dbReference type="SAM" id="MobiDB-lite"/>
    </source>
</evidence>
<dbReference type="EMBL" id="QLMG01000013">
    <property type="protein sequence ID" value="RAK18341.1"/>
    <property type="molecule type" value="Genomic_DNA"/>
</dbReference>
<dbReference type="RefSeq" id="WP_240778563.1">
    <property type="nucleotide sequence ID" value="NZ_LIQE01000011.1"/>
</dbReference>